<evidence type="ECO:0000313" key="3">
    <source>
        <dbReference type="EMBL" id="KAE8246289.1"/>
    </source>
</evidence>
<sequence>MVSISSTTAALCPQSFASMTPCTQCTHHTNRTTSIPFPADMAYLHASSSRILTPARAEQYFPDDVEAADAAAFWNGAREEDYNGGYLRRCSDAEWGGFAEGEEGDDDDSRSDLGAPEMDEQSWDAPPPAYEDVSKGSSSSSSRRSRGSCSSLSPEAGTLQLSVNTSILTLPPSPTSSSTTTNTSTTEITPTKPSLLSLTFLGTTRAHARARRQAERKAAQLEELHDAWARLGLNTREMLARGGVGALPPYFNHPPRCELGEMVAQLP</sequence>
<feature type="compositionally biased region" description="Low complexity" evidence="2">
    <location>
        <begin position="164"/>
        <end position="193"/>
    </location>
</feature>
<organism evidence="3 4">
    <name type="scientific">Tilletia controversa</name>
    <name type="common">dwarf bunt fungus</name>
    <dbReference type="NCBI Taxonomy" id="13291"/>
    <lineage>
        <taxon>Eukaryota</taxon>
        <taxon>Fungi</taxon>
        <taxon>Dikarya</taxon>
        <taxon>Basidiomycota</taxon>
        <taxon>Ustilaginomycotina</taxon>
        <taxon>Exobasidiomycetes</taxon>
        <taxon>Tilletiales</taxon>
        <taxon>Tilletiaceae</taxon>
        <taxon>Tilletia</taxon>
    </lineage>
</organism>
<proteinExistence type="predicted"/>
<dbReference type="AlphaFoldDB" id="A0A8X7MRC9"/>
<feature type="region of interest" description="Disordered" evidence="2">
    <location>
        <begin position="97"/>
        <end position="193"/>
    </location>
</feature>
<evidence type="ECO:0000313" key="4">
    <source>
        <dbReference type="Proteomes" id="UP000077684"/>
    </source>
</evidence>
<protein>
    <submittedName>
        <fullName evidence="3">Uncharacterized protein</fullName>
    </submittedName>
</protein>
<evidence type="ECO:0000256" key="1">
    <source>
        <dbReference type="SAM" id="Coils"/>
    </source>
</evidence>
<name>A0A8X7MRC9_9BASI</name>
<gene>
    <name evidence="3" type="ORF">A4X06_0g5074</name>
</gene>
<feature type="compositionally biased region" description="Acidic residues" evidence="2">
    <location>
        <begin position="100"/>
        <end position="109"/>
    </location>
</feature>
<keyword evidence="1" id="KW-0175">Coiled coil</keyword>
<feature type="compositionally biased region" description="Low complexity" evidence="2">
    <location>
        <begin position="135"/>
        <end position="153"/>
    </location>
</feature>
<keyword evidence="4" id="KW-1185">Reference proteome</keyword>
<dbReference type="EMBL" id="LWDE02000591">
    <property type="protein sequence ID" value="KAE8246289.1"/>
    <property type="molecule type" value="Genomic_DNA"/>
</dbReference>
<evidence type="ECO:0000256" key="2">
    <source>
        <dbReference type="SAM" id="MobiDB-lite"/>
    </source>
</evidence>
<feature type="coiled-coil region" evidence="1">
    <location>
        <begin position="204"/>
        <end position="231"/>
    </location>
</feature>
<reference evidence="3" key="2">
    <citation type="journal article" date="2019" name="IMA Fungus">
        <title>Genome sequencing and comparison of five Tilletia species to identify candidate genes for the detection of regulated species infecting wheat.</title>
        <authorList>
            <person name="Nguyen H.D.T."/>
            <person name="Sultana T."/>
            <person name="Kesanakurti P."/>
            <person name="Hambleton S."/>
        </authorList>
    </citation>
    <scope>NUCLEOTIDE SEQUENCE</scope>
    <source>
        <strain evidence="3">DAOMC 236426</strain>
    </source>
</reference>
<dbReference type="Proteomes" id="UP000077684">
    <property type="component" value="Unassembled WGS sequence"/>
</dbReference>
<accession>A0A8X7MRC9</accession>
<comment type="caution">
    <text evidence="3">The sequence shown here is derived from an EMBL/GenBank/DDBJ whole genome shotgun (WGS) entry which is preliminary data.</text>
</comment>
<reference evidence="3" key="1">
    <citation type="submission" date="2016-04" db="EMBL/GenBank/DDBJ databases">
        <authorList>
            <person name="Nguyen H.D."/>
            <person name="Samba Siva P."/>
            <person name="Cullis J."/>
            <person name="Levesque C.A."/>
            <person name="Hambleton S."/>
        </authorList>
    </citation>
    <scope>NUCLEOTIDE SEQUENCE</scope>
    <source>
        <strain evidence="3">DAOMC 236426</strain>
    </source>
</reference>